<evidence type="ECO:0000313" key="3">
    <source>
        <dbReference type="Proteomes" id="UP000235786"/>
    </source>
</evidence>
<dbReference type="Pfam" id="PF06985">
    <property type="entry name" value="HET"/>
    <property type="match status" value="1"/>
</dbReference>
<accession>A0A2J6QSL2</accession>
<organism evidence="2 3">
    <name type="scientific">Hyaloscypha variabilis (strain UAMH 11265 / GT02V1 / F)</name>
    <name type="common">Meliniomyces variabilis</name>
    <dbReference type="NCBI Taxonomy" id="1149755"/>
    <lineage>
        <taxon>Eukaryota</taxon>
        <taxon>Fungi</taxon>
        <taxon>Dikarya</taxon>
        <taxon>Ascomycota</taxon>
        <taxon>Pezizomycotina</taxon>
        <taxon>Leotiomycetes</taxon>
        <taxon>Helotiales</taxon>
        <taxon>Hyaloscyphaceae</taxon>
        <taxon>Hyaloscypha</taxon>
        <taxon>Hyaloscypha variabilis</taxon>
    </lineage>
</organism>
<dbReference type="Proteomes" id="UP000235786">
    <property type="component" value="Unassembled WGS sequence"/>
</dbReference>
<dbReference type="STRING" id="1149755.A0A2J6QSL2"/>
<name>A0A2J6QSL2_HYAVF</name>
<gene>
    <name evidence="2" type="ORF">L207DRAFT_445794</name>
</gene>
<proteinExistence type="predicted"/>
<feature type="domain" description="Heterokaryon incompatibility" evidence="1">
    <location>
        <begin position="42"/>
        <end position="187"/>
    </location>
</feature>
<dbReference type="OrthoDB" id="3600004at2759"/>
<evidence type="ECO:0000313" key="2">
    <source>
        <dbReference type="EMBL" id="PMD29254.1"/>
    </source>
</evidence>
<dbReference type="EMBL" id="KZ613976">
    <property type="protein sequence ID" value="PMD29254.1"/>
    <property type="molecule type" value="Genomic_DNA"/>
</dbReference>
<protein>
    <submittedName>
        <fullName evidence="2">HET-domain-containing protein</fullName>
    </submittedName>
</protein>
<sequence>MSIYNQLADANEIRLLYLHCGRKGEPIECTIKHHLFSSKLAYEALSYEWGKSDRDVAPIQLNHSTHHVRKNLWQALQHLRSKERPRIFWVDALCINQRDVKERNHQVSQMGKIYESATNVVVWLGHSDCMSSWALKFLLEIRVGELATRYKMFCQGDTRTRIAKDTLEAVSVLCQRPYWNRLWIIQEIVLA</sequence>
<dbReference type="AlphaFoldDB" id="A0A2J6QSL2"/>
<dbReference type="InterPro" id="IPR010730">
    <property type="entry name" value="HET"/>
</dbReference>
<dbReference type="PANTHER" id="PTHR24148:SF73">
    <property type="entry name" value="HET DOMAIN PROTEIN (AFU_ORTHOLOGUE AFUA_8G01020)"/>
    <property type="match status" value="1"/>
</dbReference>
<dbReference type="InterPro" id="IPR052895">
    <property type="entry name" value="HetReg/Transcr_Mod"/>
</dbReference>
<keyword evidence="3" id="KW-1185">Reference proteome</keyword>
<evidence type="ECO:0000259" key="1">
    <source>
        <dbReference type="Pfam" id="PF06985"/>
    </source>
</evidence>
<feature type="non-terminal residue" evidence="2">
    <location>
        <position position="191"/>
    </location>
</feature>
<reference evidence="2 3" key="1">
    <citation type="submission" date="2016-04" db="EMBL/GenBank/DDBJ databases">
        <title>A degradative enzymes factory behind the ericoid mycorrhizal symbiosis.</title>
        <authorList>
            <consortium name="DOE Joint Genome Institute"/>
            <person name="Martino E."/>
            <person name="Morin E."/>
            <person name="Grelet G."/>
            <person name="Kuo A."/>
            <person name="Kohler A."/>
            <person name="Daghino S."/>
            <person name="Barry K."/>
            <person name="Choi C."/>
            <person name="Cichocki N."/>
            <person name="Clum A."/>
            <person name="Copeland A."/>
            <person name="Hainaut M."/>
            <person name="Haridas S."/>
            <person name="Labutti K."/>
            <person name="Lindquist E."/>
            <person name="Lipzen A."/>
            <person name="Khouja H.-R."/>
            <person name="Murat C."/>
            <person name="Ohm R."/>
            <person name="Olson A."/>
            <person name="Spatafora J."/>
            <person name="Veneault-Fourrey C."/>
            <person name="Henrissat B."/>
            <person name="Grigoriev I."/>
            <person name="Martin F."/>
            <person name="Perotto S."/>
        </authorList>
    </citation>
    <scope>NUCLEOTIDE SEQUENCE [LARGE SCALE GENOMIC DNA]</scope>
    <source>
        <strain evidence="2 3">F</strain>
    </source>
</reference>
<dbReference type="PANTHER" id="PTHR24148">
    <property type="entry name" value="ANKYRIN REPEAT DOMAIN-CONTAINING PROTEIN 39 HOMOLOG-RELATED"/>
    <property type="match status" value="1"/>
</dbReference>